<proteinExistence type="predicted"/>
<evidence type="ECO:0000313" key="1">
    <source>
        <dbReference type="EMBL" id="EIW16317.1"/>
    </source>
</evidence>
<dbReference type="RefSeq" id="WP_007937280.1">
    <property type="nucleotide sequence ID" value="NZ_AKVJ01000066.1"/>
</dbReference>
<sequence precursor="true">MKNSFHIKIVFSMIMLVLLAVLSGCTGSEKQKGVSNQTIEESRVKEDKIIMDEFNALLQKDNSEVKDVFEFVNKKIAAVTPQSASIMLNALENKQQAALIKMKDTYEADAIQQKLVKEFKGDLTDSSLQGIQDRETKELLLKTKSNGFKVETAEGFYFPVLDYSLYKQYHSNVTPDIAAYIDIMAIESDITPVKDAALMIGWEEIIKRGISQEKFIQEYHNSPKAADVKKLLKNYLVFALYGTNNTPLFQYEDKQMSPEAKEIYSHSTWSGSGSGSFSKIMVEYTVLVKNNNYNLTQEVDEYRKKVIQEFY</sequence>
<dbReference type="OrthoDB" id="1707591at2"/>
<evidence type="ECO:0000313" key="2">
    <source>
        <dbReference type="Proteomes" id="UP000004324"/>
    </source>
</evidence>
<dbReference type="PATRIC" id="fig|1149862.3.peg.3831"/>
<protein>
    <recommendedName>
        <fullName evidence="3">Lipoprotein</fullName>
    </recommendedName>
</protein>
<dbReference type="Proteomes" id="UP000004324">
    <property type="component" value="Unassembled WGS sequence"/>
</dbReference>
<reference evidence="1 2" key="1">
    <citation type="journal article" date="2012" name="J. Bacteriol.">
        <title>Draft Genome Sequences for Two Metal-Reducing Pelosinus fermentans Strains Isolated from a Cr(VI)-Contaminated Site and for Type Strain R7.</title>
        <authorList>
            <person name="Brown S.D."/>
            <person name="Podar M."/>
            <person name="Klingeman D.M."/>
            <person name="Johnson C.M."/>
            <person name="Yang Z.K."/>
            <person name="Utturkar S.M."/>
            <person name="Land M.L."/>
            <person name="Mosher J.J."/>
            <person name="Hurt R.A.Jr."/>
            <person name="Phelps T.J."/>
            <person name="Palumbo A.V."/>
            <person name="Arkin A.P."/>
            <person name="Hazen T.C."/>
            <person name="Elias D.A."/>
        </authorList>
    </citation>
    <scope>NUCLEOTIDE SEQUENCE [LARGE SCALE GENOMIC DNA]</scope>
    <source>
        <strain evidence="1 2">B4</strain>
    </source>
</reference>
<accession>I9ATQ6</accession>
<dbReference type="PROSITE" id="PS51257">
    <property type="entry name" value="PROKAR_LIPOPROTEIN"/>
    <property type="match status" value="1"/>
</dbReference>
<dbReference type="AlphaFoldDB" id="I9ATQ6"/>
<comment type="caution">
    <text evidence="1">The sequence shown here is derived from an EMBL/GenBank/DDBJ whole genome shotgun (WGS) entry which is preliminary data.</text>
</comment>
<gene>
    <name evidence="1" type="ORF">FB4_0828</name>
</gene>
<dbReference type="EMBL" id="AKVJ01000066">
    <property type="protein sequence ID" value="EIW16317.1"/>
    <property type="molecule type" value="Genomic_DNA"/>
</dbReference>
<organism evidence="1 2">
    <name type="scientific">Pelosinus fermentans B4</name>
    <dbReference type="NCBI Taxonomy" id="1149862"/>
    <lineage>
        <taxon>Bacteria</taxon>
        <taxon>Bacillati</taxon>
        <taxon>Bacillota</taxon>
        <taxon>Negativicutes</taxon>
        <taxon>Selenomonadales</taxon>
        <taxon>Sporomusaceae</taxon>
        <taxon>Pelosinus</taxon>
    </lineage>
</organism>
<keyword evidence="2" id="KW-1185">Reference proteome</keyword>
<name>I9ATQ6_9FIRM</name>
<evidence type="ECO:0008006" key="3">
    <source>
        <dbReference type="Google" id="ProtNLM"/>
    </source>
</evidence>